<keyword evidence="2" id="KW-1185">Reference proteome</keyword>
<comment type="caution">
    <text evidence="1">The sequence shown here is derived from an EMBL/GenBank/DDBJ whole genome shotgun (WGS) entry which is preliminary data.</text>
</comment>
<dbReference type="Proteomes" id="UP001164539">
    <property type="component" value="Chromosome 1"/>
</dbReference>
<sequence length="430" mass="49617">MSTTLPNSKSPRISEVDDGVDRLSDLPISILNHIFSFLDVVDVIRASAVSRKWRYMWVSMPSLNFSVFHKIWFDKRRTWSIHTVNNEFKDFINWVLISLDKSINIKSFHLMGYYNDTDDHTLYRWFNVVVRRNVQELALLLFSETPIELPHFLVTCKSLTTLILRFGSSVVLKIPTFAGFSNLKSLALNSAVLLDCVSLRNFISSCPVLEDLTLRECLYRDFKILDISSTSLKNLVLENGCPDPINDGLKNWELKLACPSLISLYFNGPLAKDFSFQDLNSLLEVFFSVESLTEHVTIEESHNVLYKIFQGLHNITDLKFLAVFEKLCLQFLYGTLSHPECFQISLCHLKFLKLIVQTDDWSMKLIFSLLNCFRNLVVLKICFVWVNFNSFSYCFSFRFGMKCSKMLVLSKSTILCLISLPIVEIGVLYD</sequence>
<gene>
    <name evidence="1" type="ORF">OWV82_000410</name>
</gene>
<evidence type="ECO:0000313" key="1">
    <source>
        <dbReference type="EMBL" id="KAJ4727289.1"/>
    </source>
</evidence>
<accession>A0ACC1YW88</accession>
<name>A0ACC1YW88_MELAZ</name>
<organism evidence="1 2">
    <name type="scientific">Melia azedarach</name>
    <name type="common">Chinaberry tree</name>
    <dbReference type="NCBI Taxonomy" id="155640"/>
    <lineage>
        <taxon>Eukaryota</taxon>
        <taxon>Viridiplantae</taxon>
        <taxon>Streptophyta</taxon>
        <taxon>Embryophyta</taxon>
        <taxon>Tracheophyta</taxon>
        <taxon>Spermatophyta</taxon>
        <taxon>Magnoliopsida</taxon>
        <taxon>eudicotyledons</taxon>
        <taxon>Gunneridae</taxon>
        <taxon>Pentapetalae</taxon>
        <taxon>rosids</taxon>
        <taxon>malvids</taxon>
        <taxon>Sapindales</taxon>
        <taxon>Meliaceae</taxon>
        <taxon>Melia</taxon>
    </lineage>
</organism>
<dbReference type="EMBL" id="CM051394">
    <property type="protein sequence ID" value="KAJ4727289.1"/>
    <property type="molecule type" value="Genomic_DNA"/>
</dbReference>
<evidence type="ECO:0000313" key="2">
    <source>
        <dbReference type="Proteomes" id="UP001164539"/>
    </source>
</evidence>
<reference evidence="1 2" key="1">
    <citation type="journal article" date="2023" name="Science">
        <title>Complex scaffold remodeling in plant triterpene biosynthesis.</title>
        <authorList>
            <person name="De La Pena R."/>
            <person name="Hodgson H."/>
            <person name="Liu J.C."/>
            <person name="Stephenson M.J."/>
            <person name="Martin A.C."/>
            <person name="Owen C."/>
            <person name="Harkess A."/>
            <person name="Leebens-Mack J."/>
            <person name="Jimenez L.E."/>
            <person name="Osbourn A."/>
            <person name="Sattely E.S."/>
        </authorList>
    </citation>
    <scope>NUCLEOTIDE SEQUENCE [LARGE SCALE GENOMIC DNA]</scope>
    <source>
        <strain evidence="2">cv. JPN11</strain>
        <tissue evidence="1">Leaf</tissue>
    </source>
</reference>
<proteinExistence type="predicted"/>
<protein>
    <submittedName>
        <fullName evidence="1">F-box family protein</fullName>
    </submittedName>
</protein>